<comment type="function">
    <text evidence="1">ATP-binding RNA helicase involved in the biogenesis of 60S ribosomal subunits and is required for the normal formation of 25S and 5.8S rRNAs.</text>
</comment>
<organism evidence="12 13">
    <name type="scientific">Lentinula edodes</name>
    <name type="common">Shiitake mushroom</name>
    <name type="synonym">Lentinus edodes</name>
    <dbReference type="NCBI Taxonomy" id="5353"/>
    <lineage>
        <taxon>Eukaryota</taxon>
        <taxon>Fungi</taxon>
        <taxon>Dikarya</taxon>
        <taxon>Basidiomycota</taxon>
        <taxon>Agaricomycotina</taxon>
        <taxon>Agaricomycetes</taxon>
        <taxon>Agaricomycetidae</taxon>
        <taxon>Agaricales</taxon>
        <taxon>Marasmiineae</taxon>
        <taxon>Omphalotaceae</taxon>
        <taxon>Lentinula</taxon>
    </lineage>
</organism>
<keyword evidence="5 12" id="KW-0347">Helicase</keyword>
<dbReference type="GO" id="GO:0003723">
    <property type="term" value="F:RNA binding"/>
    <property type="evidence" value="ECO:0007669"/>
    <property type="project" value="InterPro"/>
</dbReference>
<evidence type="ECO:0000256" key="3">
    <source>
        <dbReference type="ARBA" id="ARBA00022741"/>
    </source>
</evidence>
<feature type="region of interest" description="Disordered" evidence="8">
    <location>
        <begin position="573"/>
        <end position="597"/>
    </location>
</feature>
<feature type="short sequence motif" description="Q motif" evidence="7">
    <location>
        <begin position="893"/>
        <end position="921"/>
    </location>
</feature>
<dbReference type="Pfam" id="PF00270">
    <property type="entry name" value="DEAD"/>
    <property type="match status" value="1"/>
</dbReference>
<accession>A0A1Q3EDD8</accession>
<keyword evidence="3" id="KW-0547">Nucleotide-binding</keyword>
<feature type="domain" description="Helicase C-terminal" evidence="10">
    <location>
        <begin position="1158"/>
        <end position="1320"/>
    </location>
</feature>
<dbReference type="Pfam" id="PF08147">
    <property type="entry name" value="DBP10CT"/>
    <property type="match status" value="1"/>
</dbReference>
<reference evidence="12 13" key="2">
    <citation type="submission" date="2017-02" db="EMBL/GenBank/DDBJ databases">
        <title>A genome survey and senescence transcriptome analysis in Lentinula edodes.</title>
        <authorList>
            <person name="Sakamoto Y."/>
            <person name="Nakade K."/>
            <person name="Sato S."/>
            <person name="Yoshida Y."/>
            <person name="Miyazaki K."/>
            <person name="Natsume S."/>
            <person name="Konno N."/>
        </authorList>
    </citation>
    <scope>NUCLEOTIDE SEQUENCE [LARGE SCALE GENOMIC DNA]</scope>
    <source>
        <strain evidence="12 13">NBRC 111202</strain>
    </source>
</reference>
<dbReference type="InterPro" id="IPR011545">
    <property type="entry name" value="DEAD/DEAH_box_helicase_dom"/>
</dbReference>
<dbReference type="PROSITE" id="PS51195">
    <property type="entry name" value="Q_MOTIF"/>
    <property type="match status" value="1"/>
</dbReference>
<feature type="domain" description="DEAD-box RNA helicase Q" evidence="11">
    <location>
        <begin position="893"/>
        <end position="921"/>
    </location>
</feature>
<dbReference type="InterPro" id="IPR012860">
    <property type="entry name" value="Afi1_N"/>
</dbReference>
<dbReference type="InterPro" id="IPR001650">
    <property type="entry name" value="Helicase_C-like"/>
</dbReference>
<dbReference type="GO" id="GO:0005886">
    <property type="term" value="C:plasma membrane"/>
    <property type="evidence" value="ECO:0007669"/>
    <property type="project" value="TreeGrafter"/>
</dbReference>
<proteinExistence type="inferred from homology"/>
<dbReference type="SMART" id="SM01123">
    <property type="entry name" value="DBP10CT"/>
    <property type="match status" value="1"/>
</dbReference>
<dbReference type="PANTHER" id="PTHR28245:SF1">
    <property type="entry name" value="ARF3-INTERACTING PROTEIN 1"/>
    <property type="match status" value="1"/>
</dbReference>
<feature type="compositionally biased region" description="Basic and acidic residues" evidence="8">
    <location>
        <begin position="1162"/>
        <end position="1175"/>
    </location>
</feature>
<feature type="compositionally biased region" description="Gly residues" evidence="8">
    <location>
        <begin position="1686"/>
        <end position="1696"/>
    </location>
</feature>
<evidence type="ECO:0000313" key="12">
    <source>
        <dbReference type="EMBL" id="GAW05216.1"/>
    </source>
</evidence>
<keyword evidence="4" id="KW-0378">Hydrolase</keyword>
<dbReference type="EMBL" id="BDGU01000237">
    <property type="protein sequence ID" value="GAW05216.1"/>
    <property type="molecule type" value="Genomic_DNA"/>
</dbReference>
<dbReference type="InterPro" id="IPR012541">
    <property type="entry name" value="DBP10_C"/>
</dbReference>
<evidence type="ECO:0000256" key="1">
    <source>
        <dbReference type="ARBA" id="ARBA00003706"/>
    </source>
</evidence>
<dbReference type="GO" id="GO:0005730">
    <property type="term" value="C:nucleolus"/>
    <property type="evidence" value="ECO:0007669"/>
    <property type="project" value="UniProtKB-SubCell"/>
</dbReference>
<dbReference type="GO" id="GO:0003724">
    <property type="term" value="F:RNA helicase activity"/>
    <property type="evidence" value="ECO:0007669"/>
    <property type="project" value="InterPro"/>
</dbReference>
<dbReference type="PROSITE" id="PS51194">
    <property type="entry name" value="HELICASE_CTER"/>
    <property type="match status" value="1"/>
</dbReference>
<feature type="domain" description="Helicase ATP-binding" evidence="9">
    <location>
        <begin position="926"/>
        <end position="1118"/>
    </location>
</feature>
<evidence type="ECO:0000256" key="4">
    <source>
        <dbReference type="ARBA" id="ARBA00022801"/>
    </source>
</evidence>
<dbReference type="STRING" id="5353.A0A1Q3EDD8"/>
<dbReference type="Pfam" id="PF07792">
    <property type="entry name" value="Afi1"/>
    <property type="match status" value="1"/>
</dbReference>
<dbReference type="PANTHER" id="PTHR28245">
    <property type="entry name" value="ARF3-INTERACTING PROTEIN 1"/>
    <property type="match status" value="1"/>
</dbReference>
<dbReference type="Proteomes" id="UP000188533">
    <property type="component" value="Unassembled WGS sequence"/>
</dbReference>
<dbReference type="GO" id="GO:0016787">
    <property type="term" value="F:hydrolase activity"/>
    <property type="evidence" value="ECO:0007669"/>
    <property type="project" value="UniProtKB-KW"/>
</dbReference>
<dbReference type="GO" id="GO:0051666">
    <property type="term" value="P:actin cortical patch localization"/>
    <property type="evidence" value="ECO:0007669"/>
    <property type="project" value="TreeGrafter"/>
</dbReference>
<dbReference type="InterPro" id="IPR014001">
    <property type="entry name" value="Helicase_ATP-bd"/>
</dbReference>
<evidence type="ECO:0000259" key="11">
    <source>
        <dbReference type="PROSITE" id="PS51195"/>
    </source>
</evidence>
<dbReference type="SUPFAM" id="SSF52540">
    <property type="entry name" value="P-loop containing nucleoside triphosphate hydrolases"/>
    <property type="match status" value="2"/>
</dbReference>
<feature type="compositionally biased region" description="Low complexity" evidence="8">
    <location>
        <begin position="230"/>
        <end position="246"/>
    </location>
</feature>
<dbReference type="CDD" id="cd18787">
    <property type="entry name" value="SF2_C_DEAD"/>
    <property type="match status" value="1"/>
</dbReference>
<feature type="compositionally biased region" description="Basic residues" evidence="8">
    <location>
        <begin position="1712"/>
        <end position="1735"/>
    </location>
</feature>
<dbReference type="InterPro" id="IPR027417">
    <property type="entry name" value="P-loop_NTPase"/>
</dbReference>
<keyword evidence="13" id="KW-1185">Reference proteome</keyword>
<feature type="compositionally biased region" description="Basic and acidic residues" evidence="8">
    <location>
        <begin position="1641"/>
        <end position="1668"/>
    </location>
</feature>
<feature type="compositionally biased region" description="Polar residues" evidence="8">
    <location>
        <begin position="212"/>
        <end position="229"/>
    </location>
</feature>
<dbReference type="Pfam" id="PF00271">
    <property type="entry name" value="Helicase_C"/>
    <property type="match status" value="1"/>
</dbReference>
<evidence type="ECO:0000313" key="13">
    <source>
        <dbReference type="Proteomes" id="UP000188533"/>
    </source>
</evidence>
<protein>
    <submittedName>
        <fullName evidence="12">Atp-dependent rna helicase dbp10</fullName>
    </submittedName>
</protein>
<evidence type="ECO:0000259" key="10">
    <source>
        <dbReference type="PROSITE" id="PS51194"/>
    </source>
</evidence>
<feature type="region of interest" description="Disordered" evidence="8">
    <location>
        <begin position="1608"/>
        <end position="1735"/>
    </location>
</feature>
<name>A0A1Q3EDD8_LENED</name>
<gene>
    <name evidence="12" type="ORF">LENED_007057</name>
</gene>
<evidence type="ECO:0000256" key="7">
    <source>
        <dbReference type="PROSITE-ProRule" id="PRU00552"/>
    </source>
</evidence>
<evidence type="ECO:0000256" key="6">
    <source>
        <dbReference type="ARBA" id="ARBA00022840"/>
    </source>
</evidence>
<evidence type="ECO:0000256" key="2">
    <source>
        <dbReference type="ARBA" id="ARBA00010379"/>
    </source>
</evidence>
<feature type="region of interest" description="Disordered" evidence="8">
    <location>
        <begin position="212"/>
        <end position="250"/>
    </location>
</feature>
<comment type="caution">
    <text evidence="12">The sequence shown here is derived from an EMBL/GenBank/DDBJ whole genome shotgun (WGS) entry which is preliminary data.</text>
</comment>
<dbReference type="Pfam" id="PF08616">
    <property type="entry name" value="SPA"/>
    <property type="match status" value="1"/>
</dbReference>
<keyword evidence="6" id="KW-0067">ATP-binding</keyword>
<dbReference type="PROSITE" id="PS00039">
    <property type="entry name" value="DEAD_ATP_HELICASE"/>
    <property type="match status" value="1"/>
</dbReference>
<dbReference type="SMART" id="SM00490">
    <property type="entry name" value="HELICc"/>
    <property type="match status" value="1"/>
</dbReference>
<dbReference type="InterPro" id="IPR052809">
    <property type="entry name" value="Actin_polarity_regulatory"/>
</dbReference>
<feature type="compositionally biased region" description="Basic and acidic residues" evidence="8">
    <location>
        <begin position="1700"/>
        <end position="1711"/>
    </location>
</feature>
<dbReference type="Gene3D" id="3.40.50.300">
    <property type="entry name" value="P-loop containing nucleotide triphosphate hydrolases"/>
    <property type="match status" value="2"/>
</dbReference>
<reference evidence="12 13" key="1">
    <citation type="submission" date="2016-08" db="EMBL/GenBank/DDBJ databases">
        <authorList>
            <consortium name="Lentinula edodes genome sequencing consortium"/>
            <person name="Sakamoto Y."/>
            <person name="Nakade K."/>
            <person name="Sato S."/>
            <person name="Yoshida Y."/>
            <person name="Miyazaki K."/>
            <person name="Natsume S."/>
            <person name="Konno N."/>
        </authorList>
    </citation>
    <scope>NUCLEOTIDE SEQUENCE [LARGE SCALE GENOMIC DNA]</scope>
    <source>
        <strain evidence="12 13">NBRC 111202</strain>
    </source>
</reference>
<dbReference type="InterPro" id="IPR000629">
    <property type="entry name" value="RNA-helicase_DEAD-box_CS"/>
</dbReference>
<dbReference type="InterPro" id="IPR014014">
    <property type="entry name" value="RNA_helicase_DEAD_Q_motif"/>
</dbReference>
<sequence>MSSPGSGNHCSFVLLAEFDIIEGAQLKYQFPQPLGIDESVLAMSMLPDGAETQLDDWTIFFLNQTDFNTIEPVLALESDSDSFLEDQAGDHAGQERRKKKKELLCVLNLPVLLIALDDYLSNPSQDVLARLFDAVNAIDFTVAPVLSRDEKLVMRMSERKDIFAERHKHLVNNQSLPIRPPVKEDPDLNIPGDVSFGSAVWVGDESAFDISGTTSDSDGATDGASTVIGSTRQRSSTDASSSSSSSHLHLPRIPISRAGSSFGSHDSTVSGTKVGGTSSYMGAGNTIQDTHFFNTTVEYNDHKLPIKMPLSTFPEEVGDYSLITLIRTFSQPTSSTSSSSTALHSAAHPSLIHPHLHTSGSSTHPIIILFNALVTGKNIIFLGHKRPAGEVSLFVLAACALGSGCGVVLRGFVERAFPYANLNNRDEWESVPAYIAGVTNPIFEATRSWDLLCDISTGTVSVSKDIWAKWPVGAGMGISGSAGGTGAGLIAPLLTRTGTLKAEVTNDEVQRDAASSVKGEVKYADSGGVNSADNMFIEDIKTAIEFHYGESLVRVRFTEYVMRFVRLASRYEEETYSPDPTEKEGSSKPKTKIGYPSAPFKEGQVGGGQLGSGLVFNDEALGIRELVANASRIEGWRATNSYRYFVEDFAHHLAHAPIRNFDVFHQILRLKHASGARKMSDAEAHMIMKGLADGVKGYDQVVELLSYLTPHSGGLLPLAFGLFHPRESVRDATVDLFNQLRAHPVGVIYLQSLNHFQRYATRVNRTNNPTQVNTQVDSNLNLLLYHSDGAIRIRVFMPPTKRKHSDSSDERSLSDLDIDGIDNDLEDDDVDISSALTRKRSKNNSQQNQSDGEEDFSIFLQDAMAKHNVKSGTELLKKTKGKAKLVKGEVGGGSFQSMGLLPSLLRSLSLQGYRIPTPIQRLAIPALLSNPPQDLVGMARTGSGKSLAFLVPLVQRLGGRHATTFGARALILIPTRELALQILKVGKELARGWNHGKGDHAGDSKEEDTKGQGLRWGLIVGGEGLDEQFEMMTNNPDVIIATPGRLLHLIVEMNLDLKSVQYVVFDEADRLFEMGFETSLTEIIHRLPSSRQTLLFSATLPTSLVEFAKAGLENPKLVRLDAESKISPDLKMAFFSVKQAEKDACLVSLLRDVIKVPLIDSSQREEEERHDDKGKGKAKKRETMPHQTLIFVATKHHVEYLLNLLTTAGYAVSHIYGSLDQAARTYQMDQFRRGLTSILVVTDVAARGIDIPVLENVVNYDFPHGARVFVHRVGRTARAGRQGWAWSFVTHTELPYLIDLQLFLGRPLKCEVTEEGDQVYTESMVLGPMERSRIDEDMEYLKSLDDANHSLPSLRDVMKRAQSMYERSKGKASPSSYKRAKEMIKDPKWILAGSDTGINPVLFRGSNEFERRAQVQAKQTLLRAVNSFRPAETVFEIGTKGKASTANAALMKERRKALTKSVQRAQAATSSALVEDEVLDAVASTSKNVEMANEDDIAAVFDTSKNKGFRDQEFYMSHYQKDALTEKGYSLTDGASFLEQARGATFDLAGDEGVADRKKRQLNWDKKKKKFVKGGGVGSDNVKMVKTESGTKLPATYRSGRFDEWKAKTHSSLPRVGEVEGEGVRSRQMSGPGGHRFKHQKITESKPLDKRNKDYERKSRQLKKRGDAEAGNSGGVSSSQVKGGRTKVGGRYGGKSVGRVKSELKSAEDIRKSRKVQEKRKAKNNRPPSHRKGRR</sequence>
<evidence type="ECO:0000256" key="8">
    <source>
        <dbReference type="SAM" id="MobiDB-lite"/>
    </source>
</evidence>
<comment type="similarity">
    <text evidence="2">Belongs to the DEAD box helicase family. DDX54/DBP10 subfamily.</text>
</comment>
<dbReference type="PROSITE" id="PS51192">
    <property type="entry name" value="HELICASE_ATP_BIND_1"/>
    <property type="match status" value="1"/>
</dbReference>
<evidence type="ECO:0000256" key="5">
    <source>
        <dbReference type="ARBA" id="ARBA00022806"/>
    </source>
</evidence>
<feature type="region of interest" description="Disordered" evidence="8">
    <location>
        <begin position="1162"/>
        <end position="1182"/>
    </location>
</feature>
<dbReference type="GO" id="GO:0005524">
    <property type="term" value="F:ATP binding"/>
    <property type="evidence" value="ECO:0007669"/>
    <property type="project" value="UniProtKB-KW"/>
</dbReference>
<dbReference type="SMART" id="SM00487">
    <property type="entry name" value="DEXDc"/>
    <property type="match status" value="1"/>
</dbReference>
<evidence type="ECO:0000259" key="9">
    <source>
        <dbReference type="PROSITE" id="PS51192"/>
    </source>
</evidence>